<dbReference type="AlphaFoldDB" id="A0A834SF21"/>
<evidence type="ECO:0000313" key="2">
    <source>
        <dbReference type="Proteomes" id="UP000634136"/>
    </source>
</evidence>
<dbReference type="Proteomes" id="UP000634136">
    <property type="component" value="Unassembled WGS sequence"/>
</dbReference>
<organism evidence="1 2">
    <name type="scientific">Senna tora</name>
    <dbReference type="NCBI Taxonomy" id="362788"/>
    <lineage>
        <taxon>Eukaryota</taxon>
        <taxon>Viridiplantae</taxon>
        <taxon>Streptophyta</taxon>
        <taxon>Embryophyta</taxon>
        <taxon>Tracheophyta</taxon>
        <taxon>Spermatophyta</taxon>
        <taxon>Magnoliopsida</taxon>
        <taxon>eudicotyledons</taxon>
        <taxon>Gunneridae</taxon>
        <taxon>Pentapetalae</taxon>
        <taxon>rosids</taxon>
        <taxon>fabids</taxon>
        <taxon>Fabales</taxon>
        <taxon>Fabaceae</taxon>
        <taxon>Caesalpinioideae</taxon>
        <taxon>Cassia clade</taxon>
        <taxon>Senna</taxon>
    </lineage>
</organism>
<reference evidence="1" key="1">
    <citation type="submission" date="2020-09" db="EMBL/GenBank/DDBJ databases">
        <title>Genome-Enabled Discovery of Anthraquinone Biosynthesis in Senna tora.</title>
        <authorList>
            <person name="Kang S.-H."/>
            <person name="Pandey R.P."/>
            <person name="Lee C.-M."/>
            <person name="Sim J.-S."/>
            <person name="Jeong J.-T."/>
            <person name="Choi B.-S."/>
            <person name="Jung M."/>
            <person name="Ginzburg D."/>
            <person name="Zhao K."/>
            <person name="Won S.Y."/>
            <person name="Oh T.-J."/>
            <person name="Yu Y."/>
            <person name="Kim N.-H."/>
            <person name="Lee O.R."/>
            <person name="Lee T.-H."/>
            <person name="Bashyal P."/>
            <person name="Kim T.-S."/>
            <person name="Lee W.-H."/>
            <person name="Kawkins C."/>
            <person name="Kim C.-K."/>
            <person name="Kim J.S."/>
            <person name="Ahn B.O."/>
            <person name="Rhee S.Y."/>
            <person name="Sohng J.K."/>
        </authorList>
    </citation>
    <scope>NUCLEOTIDE SEQUENCE</scope>
    <source>
        <tissue evidence="1">Leaf</tissue>
    </source>
</reference>
<gene>
    <name evidence="1" type="ORF">G2W53_042236</name>
</gene>
<protein>
    <submittedName>
        <fullName evidence="1">Uncharacterized protein</fullName>
    </submittedName>
</protein>
<keyword evidence="2" id="KW-1185">Reference proteome</keyword>
<dbReference type="EMBL" id="JAAIUW010000013">
    <property type="protein sequence ID" value="KAF7803125.1"/>
    <property type="molecule type" value="Genomic_DNA"/>
</dbReference>
<accession>A0A834SF21</accession>
<name>A0A834SF21_9FABA</name>
<evidence type="ECO:0000313" key="1">
    <source>
        <dbReference type="EMBL" id="KAF7803125.1"/>
    </source>
</evidence>
<comment type="caution">
    <text evidence="1">The sequence shown here is derived from an EMBL/GenBank/DDBJ whole genome shotgun (WGS) entry which is preliminary data.</text>
</comment>
<sequence length="38" mass="4359">MAEMYTVKLHIDHHTSADSFSMLVYFHPINQIVPIKSG</sequence>
<proteinExistence type="predicted"/>